<dbReference type="SUPFAM" id="SSF103473">
    <property type="entry name" value="MFS general substrate transporter"/>
    <property type="match status" value="1"/>
</dbReference>
<feature type="transmembrane region" description="Helical" evidence="8">
    <location>
        <begin position="372"/>
        <end position="395"/>
    </location>
</feature>
<dbReference type="PROSITE" id="PS00217">
    <property type="entry name" value="SUGAR_TRANSPORT_2"/>
    <property type="match status" value="1"/>
</dbReference>
<dbReference type="NCBIfam" id="TIGR00879">
    <property type="entry name" value="SP"/>
    <property type="match status" value="1"/>
</dbReference>
<feature type="transmembrane region" description="Helical" evidence="8">
    <location>
        <begin position="241"/>
        <end position="264"/>
    </location>
</feature>
<evidence type="ECO:0000256" key="1">
    <source>
        <dbReference type="ARBA" id="ARBA00004141"/>
    </source>
</evidence>
<dbReference type="InterPro" id="IPR050814">
    <property type="entry name" value="Myo-inositol_Transporter"/>
</dbReference>
<feature type="transmembrane region" description="Helical" evidence="8">
    <location>
        <begin position="161"/>
        <end position="183"/>
    </location>
</feature>
<dbReference type="InterPro" id="IPR036259">
    <property type="entry name" value="MFS_trans_sf"/>
</dbReference>
<feature type="transmembrane region" description="Helical" evidence="8">
    <location>
        <begin position="284"/>
        <end position="304"/>
    </location>
</feature>
<sequence>MNKIFLWSITAALAGFLFGFDTVVISGADTKLQQLWHTSDVFHGSVVMAMALWGTVVGALFGGIPTNALGRKKTLLLIGILFLVSAIGSAFSNDPWTFAFFRFLGGLGIGASTIAAPAYVSEIAPPKDRGRLVSLYQFNIVFGILMAFLSNYLLKDAGENAWRWMVGVMAFPALFYTIIVLTIPESPRWLLSKSKVVEAKAILSKIDPAANIENLMHELHIGQNENENLKKETIFLKKYRFPLMLAFFIALFNQFSGINAFLYYAPRIFAEAGLEESTALMSSVGIGLTNLIFTLIGVFLIDVLGRKKLMYIGSIGYIVSLGLVSIAFYLKWQGMQVPIFLFLFIASHAVGQGAVIWVFISEIFPNHLRASGQAFGSSVHWILAAIIPSMVPFLFSTIGPGTVFLIFAVMMVFQLLFVIFMMPETKGKSLEELQQTILNK</sequence>
<dbReference type="eggNOG" id="COG2814">
    <property type="taxonomic scope" value="Bacteria"/>
</dbReference>
<keyword evidence="4 8" id="KW-0812">Transmembrane</keyword>
<keyword evidence="3 7" id="KW-0813">Transport</keyword>
<reference evidence="10 11" key="1">
    <citation type="submission" date="2014-07" db="EMBL/GenBank/DDBJ databases">
        <title>Genome of Flavobacterium reichenbachii LMG 25512.</title>
        <authorList>
            <person name="Stropko S.J."/>
            <person name="Pipes S.E."/>
            <person name="Newman J.D."/>
        </authorList>
    </citation>
    <scope>NUCLEOTIDE SEQUENCE [LARGE SCALE GENOMIC DNA]</scope>
    <source>
        <strain evidence="10 11">LMG 25512</strain>
    </source>
</reference>
<dbReference type="InterPro" id="IPR003663">
    <property type="entry name" value="Sugar/inositol_transpt"/>
</dbReference>
<evidence type="ECO:0000256" key="7">
    <source>
        <dbReference type="RuleBase" id="RU003346"/>
    </source>
</evidence>
<evidence type="ECO:0000256" key="5">
    <source>
        <dbReference type="ARBA" id="ARBA00022989"/>
    </source>
</evidence>
<dbReference type="InterPro" id="IPR005828">
    <property type="entry name" value="MFS_sugar_transport-like"/>
</dbReference>
<evidence type="ECO:0000313" key="10">
    <source>
        <dbReference type="EMBL" id="KFF06389.1"/>
    </source>
</evidence>
<dbReference type="RefSeq" id="WP_035684671.1">
    <property type="nucleotide sequence ID" value="NZ_JPRL01000001.1"/>
</dbReference>
<evidence type="ECO:0000256" key="2">
    <source>
        <dbReference type="ARBA" id="ARBA00010992"/>
    </source>
</evidence>
<feature type="transmembrane region" description="Helical" evidence="8">
    <location>
        <begin position="42"/>
        <end position="62"/>
    </location>
</feature>
<dbReference type="GO" id="GO:0016020">
    <property type="term" value="C:membrane"/>
    <property type="evidence" value="ECO:0007669"/>
    <property type="project" value="UniProtKB-SubCell"/>
</dbReference>
<dbReference type="Proteomes" id="UP000028715">
    <property type="component" value="Unassembled WGS sequence"/>
</dbReference>
<feature type="transmembrane region" description="Helical" evidence="8">
    <location>
        <begin position="401"/>
        <end position="420"/>
    </location>
</feature>
<dbReference type="GO" id="GO:0022857">
    <property type="term" value="F:transmembrane transporter activity"/>
    <property type="evidence" value="ECO:0007669"/>
    <property type="project" value="InterPro"/>
</dbReference>
<gene>
    <name evidence="10" type="ORF">IW19_13095</name>
</gene>
<keyword evidence="6 8" id="KW-0472">Membrane</keyword>
<evidence type="ECO:0000313" key="11">
    <source>
        <dbReference type="Proteomes" id="UP000028715"/>
    </source>
</evidence>
<feature type="transmembrane region" description="Helical" evidence="8">
    <location>
        <begin position="98"/>
        <end position="120"/>
    </location>
</feature>
<comment type="similarity">
    <text evidence="2 7">Belongs to the major facilitator superfamily. Sugar transporter (TC 2.A.1.1) family.</text>
</comment>
<comment type="caution">
    <text evidence="10">The sequence shown here is derived from an EMBL/GenBank/DDBJ whole genome shotgun (WGS) entry which is preliminary data.</text>
</comment>
<evidence type="ECO:0000256" key="8">
    <source>
        <dbReference type="SAM" id="Phobius"/>
    </source>
</evidence>
<feature type="transmembrane region" description="Helical" evidence="8">
    <location>
        <begin position="338"/>
        <end position="360"/>
    </location>
</feature>
<dbReference type="PROSITE" id="PS00216">
    <property type="entry name" value="SUGAR_TRANSPORT_1"/>
    <property type="match status" value="1"/>
</dbReference>
<dbReference type="PANTHER" id="PTHR48020">
    <property type="entry name" value="PROTON MYO-INOSITOL COTRANSPORTER"/>
    <property type="match status" value="1"/>
</dbReference>
<dbReference type="Gene3D" id="1.20.1250.20">
    <property type="entry name" value="MFS general substrate transporter like domains"/>
    <property type="match status" value="1"/>
</dbReference>
<organism evidence="10 11">
    <name type="scientific">Flavobacterium reichenbachii</name>
    <dbReference type="NCBI Taxonomy" id="362418"/>
    <lineage>
        <taxon>Bacteria</taxon>
        <taxon>Pseudomonadati</taxon>
        <taxon>Bacteroidota</taxon>
        <taxon>Flavobacteriia</taxon>
        <taxon>Flavobacteriales</taxon>
        <taxon>Flavobacteriaceae</taxon>
        <taxon>Flavobacterium</taxon>
    </lineage>
</organism>
<dbReference type="PROSITE" id="PS50850">
    <property type="entry name" value="MFS"/>
    <property type="match status" value="1"/>
</dbReference>
<evidence type="ECO:0000256" key="4">
    <source>
        <dbReference type="ARBA" id="ARBA00022692"/>
    </source>
</evidence>
<evidence type="ECO:0000256" key="6">
    <source>
        <dbReference type="ARBA" id="ARBA00023136"/>
    </source>
</evidence>
<dbReference type="Pfam" id="PF00083">
    <property type="entry name" value="Sugar_tr"/>
    <property type="match status" value="1"/>
</dbReference>
<proteinExistence type="inferred from homology"/>
<dbReference type="InterPro" id="IPR005829">
    <property type="entry name" value="Sugar_transporter_CS"/>
</dbReference>
<dbReference type="STRING" id="362418.IW19_13095"/>
<dbReference type="OrthoDB" id="9783823at2"/>
<dbReference type="EMBL" id="JPRL01000001">
    <property type="protein sequence ID" value="KFF06389.1"/>
    <property type="molecule type" value="Genomic_DNA"/>
</dbReference>
<comment type="subcellular location">
    <subcellularLocation>
        <location evidence="1">Membrane</location>
        <topology evidence="1">Multi-pass membrane protein</topology>
    </subcellularLocation>
</comment>
<feature type="transmembrane region" description="Helical" evidence="8">
    <location>
        <begin position="311"/>
        <end position="332"/>
    </location>
</feature>
<dbReference type="AlphaFoldDB" id="A0A085ZPM5"/>
<keyword evidence="11" id="KW-1185">Reference proteome</keyword>
<name>A0A085ZPM5_9FLAO</name>
<protein>
    <submittedName>
        <fullName evidence="10">MFS transporter</fullName>
    </submittedName>
</protein>
<evidence type="ECO:0000256" key="3">
    <source>
        <dbReference type="ARBA" id="ARBA00022448"/>
    </source>
</evidence>
<feature type="domain" description="Major facilitator superfamily (MFS) profile" evidence="9">
    <location>
        <begin position="7"/>
        <end position="426"/>
    </location>
</feature>
<evidence type="ECO:0000259" key="9">
    <source>
        <dbReference type="PROSITE" id="PS50850"/>
    </source>
</evidence>
<feature type="transmembrane region" description="Helical" evidence="8">
    <location>
        <begin position="132"/>
        <end position="149"/>
    </location>
</feature>
<feature type="transmembrane region" description="Helical" evidence="8">
    <location>
        <begin position="74"/>
        <end position="92"/>
    </location>
</feature>
<dbReference type="InterPro" id="IPR020846">
    <property type="entry name" value="MFS_dom"/>
</dbReference>
<dbReference type="PRINTS" id="PR00171">
    <property type="entry name" value="SUGRTRNSPORT"/>
</dbReference>
<keyword evidence="5 8" id="KW-1133">Transmembrane helix</keyword>
<accession>A0A085ZPM5</accession>
<dbReference type="PANTHER" id="PTHR48020:SF12">
    <property type="entry name" value="PROTON MYO-INOSITOL COTRANSPORTER"/>
    <property type="match status" value="1"/>
</dbReference>